<dbReference type="CDD" id="cd13399">
    <property type="entry name" value="Slt35-like"/>
    <property type="match status" value="1"/>
</dbReference>
<accession>A0A0K6I0N1</accession>
<feature type="domain" description="Transglycosylase SLT" evidence="2">
    <location>
        <begin position="37"/>
        <end position="244"/>
    </location>
</feature>
<keyword evidence="1" id="KW-0732">Signal</keyword>
<dbReference type="AlphaFoldDB" id="A0A0K6I0N1"/>
<organism evidence="3 4">
    <name type="scientific">Pannonibacter indicus</name>
    <dbReference type="NCBI Taxonomy" id="466044"/>
    <lineage>
        <taxon>Bacteria</taxon>
        <taxon>Pseudomonadati</taxon>
        <taxon>Pseudomonadota</taxon>
        <taxon>Alphaproteobacteria</taxon>
        <taxon>Hyphomicrobiales</taxon>
        <taxon>Stappiaceae</taxon>
        <taxon>Pannonibacter</taxon>
    </lineage>
</organism>
<dbReference type="SUPFAM" id="SSF53955">
    <property type="entry name" value="Lysozyme-like"/>
    <property type="match status" value="1"/>
</dbReference>
<sequence length="275" mass="30631">MRKLLCALALSLTASFAPALTATPARAAACGNDASGFNAWIAAFKQEAPARHGLKAYTVANALEGVTYDPQVIKLDRGQRSFKLSFEEFYQRRVNKALINRGRQLHAQYAGLFERIQQDFGVPPQIIIAIWGLETGYGANSGKMDVVRSLATLSYDCRRSEFFTRELVSALKIIENGDKVREDMRGAWAGELGQTQFLASSYLNYAVDYDRDGKRDLIRSIPDVLASTANYLKQKGWRAGESWAPGTPNHEVLREWNKAEVYVQTIGVMAEQLVE</sequence>
<dbReference type="EMBL" id="CYHE01000006">
    <property type="protein sequence ID" value="CUA96685.1"/>
    <property type="molecule type" value="Genomic_DNA"/>
</dbReference>
<proteinExistence type="predicted"/>
<name>A0A0K6I0N1_9HYPH</name>
<dbReference type="NCBIfam" id="TIGR02283">
    <property type="entry name" value="MltB_2"/>
    <property type="match status" value="1"/>
</dbReference>
<evidence type="ECO:0000259" key="2">
    <source>
        <dbReference type="Pfam" id="PF13406"/>
    </source>
</evidence>
<reference evidence="4" key="1">
    <citation type="submission" date="2015-08" db="EMBL/GenBank/DDBJ databases">
        <authorList>
            <person name="Varghese N."/>
        </authorList>
    </citation>
    <scope>NUCLEOTIDE SEQUENCE [LARGE SCALE GENOMIC DNA]</scope>
    <source>
        <strain evidence="4">DSM 23407</strain>
    </source>
</reference>
<evidence type="ECO:0000313" key="3">
    <source>
        <dbReference type="EMBL" id="CUA96685.1"/>
    </source>
</evidence>
<dbReference type="PANTHER" id="PTHR30163:SF8">
    <property type="entry name" value="LYTIC MUREIN TRANSGLYCOSYLASE"/>
    <property type="match status" value="1"/>
</dbReference>
<dbReference type="GO" id="GO:0008933">
    <property type="term" value="F:peptidoglycan lytic transglycosylase activity"/>
    <property type="evidence" value="ECO:0007669"/>
    <property type="project" value="TreeGrafter"/>
</dbReference>
<dbReference type="Gene3D" id="1.10.8.350">
    <property type="entry name" value="Bacterial muramidase"/>
    <property type="match status" value="1"/>
</dbReference>
<dbReference type="GO" id="GO:0009253">
    <property type="term" value="P:peptidoglycan catabolic process"/>
    <property type="evidence" value="ECO:0007669"/>
    <property type="project" value="TreeGrafter"/>
</dbReference>
<dbReference type="PANTHER" id="PTHR30163">
    <property type="entry name" value="MEMBRANE-BOUND LYTIC MUREIN TRANSGLYCOSYLASE B"/>
    <property type="match status" value="1"/>
</dbReference>
<keyword evidence="4" id="KW-1185">Reference proteome</keyword>
<dbReference type="Proteomes" id="UP000183900">
    <property type="component" value="Unassembled WGS sequence"/>
</dbReference>
<dbReference type="OrthoDB" id="9808544at2"/>
<dbReference type="Pfam" id="PF13406">
    <property type="entry name" value="SLT_2"/>
    <property type="match status" value="1"/>
</dbReference>
<feature type="signal peptide" evidence="1">
    <location>
        <begin position="1"/>
        <end position="27"/>
    </location>
</feature>
<evidence type="ECO:0000256" key="1">
    <source>
        <dbReference type="SAM" id="SignalP"/>
    </source>
</evidence>
<feature type="chain" id="PRO_5005505019" evidence="1">
    <location>
        <begin position="28"/>
        <end position="275"/>
    </location>
</feature>
<dbReference type="InterPro" id="IPR043426">
    <property type="entry name" value="MltB-like"/>
</dbReference>
<dbReference type="InterPro" id="IPR031304">
    <property type="entry name" value="SLT_2"/>
</dbReference>
<gene>
    <name evidence="3" type="ORF">Ga0061067_10644</name>
</gene>
<dbReference type="InterPro" id="IPR023346">
    <property type="entry name" value="Lysozyme-like_dom_sf"/>
</dbReference>
<dbReference type="FunFam" id="1.10.8.350:FF:000001">
    <property type="entry name" value="Lytic murein transglycosylase B"/>
    <property type="match status" value="1"/>
</dbReference>
<dbReference type="InterPro" id="IPR011970">
    <property type="entry name" value="MltB_2"/>
</dbReference>
<dbReference type="RefSeq" id="WP_055455742.1">
    <property type="nucleotide sequence ID" value="NZ_CYHE01000006.1"/>
</dbReference>
<protein>
    <submittedName>
        <fullName evidence="3">Lytic murein transglycosylase</fullName>
    </submittedName>
</protein>
<evidence type="ECO:0000313" key="4">
    <source>
        <dbReference type="Proteomes" id="UP000183900"/>
    </source>
</evidence>